<evidence type="ECO:0000256" key="4">
    <source>
        <dbReference type="HAMAP-Rule" id="MF_01473"/>
    </source>
</evidence>
<dbReference type="NCBIfam" id="TIGR02919">
    <property type="entry name" value="accessory Sec system glycosylation chaperone GtfB"/>
    <property type="match status" value="1"/>
</dbReference>
<accession>A0ABY3ZTW5</accession>
<dbReference type="Proteomes" id="UP000830343">
    <property type="component" value="Chromosome"/>
</dbReference>
<comment type="similarity">
    <text evidence="4">Belongs to the GtfB family.</text>
</comment>
<reference evidence="5" key="1">
    <citation type="submission" date="2022-03" db="EMBL/GenBank/DDBJ databases">
        <authorList>
            <person name="Vrbovska V."/>
            <person name="Kovarovic V."/>
            <person name="Botka T."/>
            <person name="Pantucek R."/>
        </authorList>
    </citation>
    <scope>NUCLEOTIDE SEQUENCE</scope>
    <source>
        <strain evidence="5">CCM 2609</strain>
    </source>
</reference>
<gene>
    <name evidence="4 5" type="primary">gtfB</name>
    <name evidence="5" type="ORF">MRZ06_10190</name>
</gene>
<keyword evidence="6" id="KW-1185">Reference proteome</keyword>
<dbReference type="InterPro" id="IPR014268">
    <property type="entry name" value="GtfB"/>
</dbReference>
<evidence type="ECO:0000256" key="3">
    <source>
        <dbReference type="ARBA" id="ARBA00023136"/>
    </source>
</evidence>
<name>A0ABY3ZTW5_9STAP</name>
<protein>
    <recommendedName>
        <fullName evidence="4">UDP-N-acetylglucosamine--peptide N-acetylglucosaminyltransferase stabilizing protein GtfB</fullName>
    </recommendedName>
    <alternativeName>
        <fullName evidence="4">Glycosyltransferase stabilizing protein GtfB</fullName>
    </alternativeName>
</protein>
<keyword evidence="2 4" id="KW-1003">Cell membrane</keyword>
<comment type="pathway">
    <text evidence="1 4">Protein modification; protein glycosylation.</text>
</comment>
<evidence type="ECO:0000256" key="2">
    <source>
        <dbReference type="ARBA" id="ARBA00022475"/>
    </source>
</evidence>
<dbReference type="EMBL" id="CP094348">
    <property type="protein sequence ID" value="UOB20341.1"/>
    <property type="molecule type" value="Genomic_DNA"/>
</dbReference>
<comment type="subcellular location">
    <subcellularLocation>
        <location evidence="4">Cell membrane</location>
        <topology evidence="4">Peripheral membrane protein</topology>
    </subcellularLocation>
</comment>
<comment type="function">
    <text evidence="4">Required for polymorphic O-glycosylation of the serine-rich repeat protein in this bacteria. A stabilizing protein that is part of the accessory SecA2/SecY2 system specifically required to export serine-rich repeat cell wall proteins usually encoded upstream in the same operon. The GtfA-GtfB complex adds GlcNAc from UDP-GlcNAc to the substrate protein, attaching the first sugar residue. Stabilizes the glycosylation activity of GtfA. Has no N-acetylglucosaminyl transferase activity on its own.</text>
</comment>
<evidence type="ECO:0000313" key="6">
    <source>
        <dbReference type="Proteomes" id="UP000830343"/>
    </source>
</evidence>
<dbReference type="RefSeq" id="WP_243365709.1">
    <property type="nucleotide sequence ID" value="NZ_CP094348.1"/>
</dbReference>
<dbReference type="HAMAP" id="MF_01473">
    <property type="entry name" value="GtfB"/>
    <property type="match status" value="1"/>
</dbReference>
<reference evidence="5" key="2">
    <citation type="submission" date="2022-04" db="EMBL/GenBank/DDBJ databases">
        <title>Antimicrobial genetic elements in methicillin-resistant Macrococcus armenti.</title>
        <authorList>
            <person name="Keller J.E."/>
            <person name="Schwendener S."/>
            <person name="Pantucek R."/>
            <person name="Perreten V."/>
        </authorList>
    </citation>
    <scope>NUCLEOTIDE SEQUENCE</scope>
    <source>
        <strain evidence="5">CCM 2609</strain>
    </source>
</reference>
<organism evidence="5 6">
    <name type="scientific">Macrococcus armenti</name>
    <dbReference type="NCBI Taxonomy" id="2875764"/>
    <lineage>
        <taxon>Bacteria</taxon>
        <taxon>Bacillati</taxon>
        <taxon>Bacillota</taxon>
        <taxon>Bacilli</taxon>
        <taxon>Bacillales</taxon>
        <taxon>Staphylococcaceae</taxon>
        <taxon>Macrococcus</taxon>
    </lineage>
</organism>
<sequence length="439" mass="51199">MINLFEVFDHASRELYMSLKHAGNNHPTVVIEDDGFLPEDCITPYLHFSRFQPAPHDKAKFFNEIKRPKYWEVEGNNERAEINDKGVKRANIIYKENYKLRIVQKVEWLSDNGTVRFIDHYNQYGFKYAQTVNNVEGSPIFKTFFNQQRKVVIYENYITGDVVLTIEGQEQVFSNKNEFIRYFIEQLDIDTSKIIFNSLGKPLLSIYNIDKKIDAYLFWQEHMDTEIPGNMSAILSADGPIDFKVVVPDKTEYEKILKHTNKQYHHKIHLSGYIYHYHKQNTHDKNVLTMTNSDQLGNIETTIQACPEYMFHIAAITEMSSKLMDLGRYENVKLYPSADMKTARALYDKANIYLDINYGGEIVNAVRSAFDYDLLIIGYHETAHNKQYTAPQLLFNTTDADFVHKHIQMSANEKQQLLILQKQHAHAVSVEEFNHALNL</sequence>
<evidence type="ECO:0000313" key="5">
    <source>
        <dbReference type="EMBL" id="UOB20341.1"/>
    </source>
</evidence>
<evidence type="ECO:0000256" key="1">
    <source>
        <dbReference type="ARBA" id="ARBA00004922"/>
    </source>
</evidence>
<comment type="subunit">
    <text evidence="4">Forms a heterotetramer with 2 subunits each of GtfA and GtfB. Part of the accessory SecA2/SecY2 protein translocation apparatus.</text>
</comment>
<keyword evidence="3 4" id="KW-0472">Membrane</keyword>
<proteinExistence type="inferred from homology"/>